<accession>A0A2G8JMY3</accession>
<dbReference type="AlphaFoldDB" id="A0A2G8JMY3"/>
<dbReference type="InterPro" id="IPR036322">
    <property type="entry name" value="WD40_repeat_dom_sf"/>
</dbReference>
<dbReference type="GO" id="GO:0005868">
    <property type="term" value="C:cytoplasmic dynein complex"/>
    <property type="evidence" value="ECO:0007669"/>
    <property type="project" value="InterPro"/>
</dbReference>
<gene>
    <name evidence="1" type="ORF">BSL78_26095</name>
</gene>
<dbReference type="InterPro" id="IPR042505">
    <property type="entry name" value="DYNC2I1"/>
</dbReference>
<evidence type="ECO:0000313" key="1">
    <source>
        <dbReference type="EMBL" id="PIK37078.1"/>
    </source>
</evidence>
<dbReference type="Proteomes" id="UP000230750">
    <property type="component" value="Unassembled WGS sequence"/>
</dbReference>
<feature type="non-terminal residue" evidence="1">
    <location>
        <position position="1"/>
    </location>
</feature>
<keyword evidence="2" id="KW-1185">Reference proteome</keyword>
<dbReference type="OrthoDB" id="2162425at2759"/>
<dbReference type="GO" id="GO:0005929">
    <property type="term" value="C:cilium"/>
    <property type="evidence" value="ECO:0007669"/>
    <property type="project" value="GOC"/>
</dbReference>
<dbReference type="GO" id="GO:0045504">
    <property type="term" value="F:dynein heavy chain binding"/>
    <property type="evidence" value="ECO:0007669"/>
    <property type="project" value="InterPro"/>
</dbReference>
<dbReference type="Gene3D" id="2.130.10.10">
    <property type="entry name" value="YVTN repeat-like/Quinoprotein amine dehydrogenase"/>
    <property type="match status" value="1"/>
</dbReference>
<name>A0A2G8JMY3_STIJA</name>
<protein>
    <submittedName>
        <fullName evidence="1">Putative WD repeat-containing protein 60 isoform X2</fullName>
    </submittedName>
</protein>
<proteinExistence type="predicted"/>
<dbReference type="PANTHER" id="PTHR16022:SF0">
    <property type="entry name" value="CYTOPLASMIC DYNEIN 2 INTERMEDIATE CHAIN 1"/>
    <property type="match status" value="1"/>
</dbReference>
<evidence type="ECO:0000313" key="2">
    <source>
        <dbReference type="Proteomes" id="UP000230750"/>
    </source>
</evidence>
<dbReference type="GO" id="GO:0042073">
    <property type="term" value="P:intraciliary transport"/>
    <property type="evidence" value="ECO:0007669"/>
    <property type="project" value="InterPro"/>
</dbReference>
<comment type="caution">
    <text evidence="1">The sequence shown here is derived from an EMBL/GenBank/DDBJ whole genome shotgun (WGS) entry which is preliminary data.</text>
</comment>
<dbReference type="STRING" id="307972.A0A2G8JMY3"/>
<dbReference type="InterPro" id="IPR015943">
    <property type="entry name" value="WD40/YVTN_repeat-like_dom_sf"/>
</dbReference>
<dbReference type="EMBL" id="MRZV01001564">
    <property type="protein sequence ID" value="PIK37078.1"/>
    <property type="molecule type" value="Genomic_DNA"/>
</dbReference>
<dbReference type="PANTHER" id="PTHR16022">
    <property type="entry name" value="WD REPEAT DOMAIN 60"/>
    <property type="match status" value="1"/>
</dbReference>
<sequence length="136" mass="15371">WPVRWYHKGYIAPCTSYHCLSWPNSTMGMEVTSIAWSHSRPSVFYTADSTSKVYVWSLLERDANPVKTEQFDNGRLTSLSVSNDYSASSMGRPGRRPELVIGDEKGCLEVHRLNERFSNASGDELDSMSVLLQSFV</sequence>
<organism evidence="1 2">
    <name type="scientific">Stichopus japonicus</name>
    <name type="common">Sea cucumber</name>
    <dbReference type="NCBI Taxonomy" id="307972"/>
    <lineage>
        <taxon>Eukaryota</taxon>
        <taxon>Metazoa</taxon>
        <taxon>Echinodermata</taxon>
        <taxon>Eleutherozoa</taxon>
        <taxon>Echinozoa</taxon>
        <taxon>Holothuroidea</taxon>
        <taxon>Aspidochirotacea</taxon>
        <taxon>Aspidochirotida</taxon>
        <taxon>Stichopodidae</taxon>
        <taxon>Apostichopus</taxon>
    </lineage>
</organism>
<reference evidence="1 2" key="1">
    <citation type="journal article" date="2017" name="PLoS Biol.">
        <title>The sea cucumber genome provides insights into morphological evolution and visceral regeneration.</title>
        <authorList>
            <person name="Zhang X."/>
            <person name="Sun L."/>
            <person name="Yuan J."/>
            <person name="Sun Y."/>
            <person name="Gao Y."/>
            <person name="Zhang L."/>
            <person name="Li S."/>
            <person name="Dai H."/>
            <person name="Hamel J.F."/>
            <person name="Liu C."/>
            <person name="Yu Y."/>
            <person name="Liu S."/>
            <person name="Lin W."/>
            <person name="Guo K."/>
            <person name="Jin S."/>
            <person name="Xu P."/>
            <person name="Storey K.B."/>
            <person name="Huan P."/>
            <person name="Zhang T."/>
            <person name="Zhou Y."/>
            <person name="Zhang J."/>
            <person name="Lin C."/>
            <person name="Li X."/>
            <person name="Xing L."/>
            <person name="Huo D."/>
            <person name="Sun M."/>
            <person name="Wang L."/>
            <person name="Mercier A."/>
            <person name="Li F."/>
            <person name="Yang H."/>
            <person name="Xiang J."/>
        </authorList>
    </citation>
    <scope>NUCLEOTIDE SEQUENCE [LARGE SCALE GENOMIC DNA]</scope>
    <source>
        <strain evidence="1">Shaxun</strain>
        <tissue evidence="1">Muscle</tissue>
    </source>
</reference>
<dbReference type="SUPFAM" id="SSF50978">
    <property type="entry name" value="WD40 repeat-like"/>
    <property type="match status" value="1"/>
</dbReference>
<dbReference type="GO" id="GO:0045503">
    <property type="term" value="F:dynein light chain binding"/>
    <property type="evidence" value="ECO:0007669"/>
    <property type="project" value="InterPro"/>
</dbReference>